<dbReference type="GO" id="GO:0004386">
    <property type="term" value="F:helicase activity"/>
    <property type="evidence" value="ECO:0007669"/>
    <property type="project" value="InterPro"/>
</dbReference>
<comment type="caution">
    <text evidence="2">The sequence shown here is derived from an EMBL/GenBank/DDBJ whole genome shotgun (WGS) entry which is preliminary data.</text>
</comment>
<dbReference type="Gene3D" id="3.90.580.10">
    <property type="entry name" value="Zinc finger, CHC2-type domain"/>
    <property type="match status" value="1"/>
</dbReference>
<dbReference type="EMBL" id="AXDT01000029">
    <property type="protein sequence ID" value="ERT14497.1"/>
    <property type="molecule type" value="Genomic_DNA"/>
</dbReference>
<sequence>MPSFISDIVQQSRHCWPAILSQAGIVVPANHRHGPCPMCGGKDRFRFDDKNGNGTWICNRAKCGHGDGLDLLAKFKGCQLIEAAR</sequence>
<dbReference type="PATRIC" id="fig|1389415.4.peg.750"/>
<evidence type="ECO:0000259" key="1">
    <source>
        <dbReference type="SMART" id="SM00778"/>
    </source>
</evidence>
<dbReference type="SUPFAM" id="SSF57783">
    <property type="entry name" value="Zinc beta-ribbon"/>
    <property type="match status" value="1"/>
</dbReference>
<dbReference type="Proteomes" id="UP000017133">
    <property type="component" value="Unassembled WGS sequence"/>
</dbReference>
<reference evidence="2 3" key="1">
    <citation type="submission" date="2013-10" db="EMBL/GenBank/DDBJ databases">
        <title>Whole Genome Shotgun Sequence of Photorhabdus temperata J3.</title>
        <authorList>
            <person name="Park G.-S."/>
            <person name="Hong S.-J."/>
            <person name="Shin J.-H."/>
        </authorList>
    </citation>
    <scope>NUCLEOTIDE SEQUENCE [LARGE SCALE GENOMIC DNA]</scope>
    <source>
        <strain evidence="2 3">J3</strain>
    </source>
</reference>
<dbReference type="InterPro" id="IPR013237">
    <property type="entry name" value="Phage_T7_Gp4_N"/>
</dbReference>
<dbReference type="Pfam" id="PF08273">
    <property type="entry name" value="Zn_Ribbon_Prim"/>
    <property type="match status" value="1"/>
</dbReference>
<evidence type="ECO:0000313" key="3">
    <source>
        <dbReference type="Proteomes" id="UP000017133"/>
    </source>
</evidence>
<organism evidence="2 3">
    <name type="scientific">Photorhabdus temperata J3</name>
    <dbReference type="NCBI Taxonomy" id="1389415"/>
    <lineage>
        <taxon>Bacteria</taxon>
        <taxon>Pseudomonadati</taxon>
        <taxon>Pseudomonadota</taxon>
        <taxon>Gammaproteobacteria</taxon>
        <taxon>Enterobacterales</taxon>
        <taxon>Morganellaceae</taxon>
        <taxon>Photorhabdus</taxon>
    </lineage>
</organism>
<dbReference type="AlphaFoldDB" id="U7R585"/>
<dbReference type="SMART" id="SM00778">
    <property type="entry name" value="Prim_Zn_Ribbon"/>
    <property type="match status" value="1"/>
</dbReference>
<name>U7R585_PHOTE</name>
<dbReference type="GO" id="GO:0003677">
    <property type="term" value="F:DNA binding"/>
    <property type="evidence" value="ECO:0007669"/>
    <property type="project" value="InterPro"/>
</dbReference>
<dbReference type="InterPro" id="IPR036977">
    <property type="entry name" value="DNA_primase_Znf_CHC2"/>
</dbReference>
<accession>U7R585</accession>
<gene>
    <name evidence="2" type="ORF">O185_03790</name>
</gene>
<dbReference type="GO" id="GO:0008270">
    <property type="term" value="F:zinc ion binding"/>
    <property type="evidence" value="ECO:0007669"/>
    <property type="project" value="InterPro"/>
</dbReference>
<dbReference type="GO" id="GO:0006260">
    <property type="term" value="P:DNA replication"/>
    <property type="evidence" value="ECO:0007669"/>
    <property type="project" value="InterPro"/>
</dbReference>
<feature type="domain" description="DNA primase/helicase Gp4 N-terminal Bacteriophage T7-like" evidence="1">
    <location>
        <begin position="31"/>
        <end position="69"/>
    </location>
</feature>
<evidence type="ECO:0000313" key="2">
    <source>
        <dbReference type="EMBL" id="ERT14497.1"/>
    </source>
</evidence>
<protein>
    <recommendedName>
        <fullName evidence="1">DNA primase/helicase Gp4 N-terminal Bacteriophage T7-like domain-containing protein</fullName>
    </recommendedName>
</protein>
<dbReference type="RefSeq" id="WP_023043793.1">
    <property type="nucleotide sequence ID" value="NZ_AXDT01000029.1"/>
</dbReference>
<proteinExistence type="predicted"/>
<keyword evidence="3" id="KW-1185">Reference proteome</keyword>